<dbReference type="Gene3D" id="1.10.10.10">
    <property type="entry name" value="Winged helix-like DNA-binding domain superfamily/Winged helix DNA-binding domain"/>
    <property type="match status" value="1"/>
</dbReference>
<dbReference type="Proteomes" id="UP000000214">
    <property type="component" value="Chromosome"/>
</dbReference>
<dbReference type="EMBL" id="CP003493">
    <property type="protein sequence ID" value="AFV87994.1"/>
    <property type="molecule type" value="Genomic_DNA"/>
</dbReference>
<evidence type="ECO:0000313" key="2">
    <source>
        <dbReference type="EMBL" id="AFV87994.1"/>
    </source>
</evidence>
<protein>
    <submittedName>
        <fullName evidence="2">RpoE domain-containing protein</fullName>
    </submittedName>
</protein>
<dbReference type="PATRIC" id="fig|1171373.8.peg.143"/>
<dbReference type="SUPFAM" id="SSF88659">
    <property type="entry name" value="Sigma3 and sigma4 domains of RNA polymerase sigma factors"/>
    <property type="match status" value="1"/>
</dbReference>
<proteinExistence type="predicted"/>
<evidence type="ECO:0000313" key="3">
    <source>
        <dbReference type="Proteomes" id="UP000000214"/>
    </source>
</evidence>
<dbReference type="GeneID" id="88086770"/>
<accession>K7RJB1</accession>
<dbReference type="InterPro" id="IPR036388">
    <property type="entry name" value="WH-like_DNA-bd_sf"/>
</dbReference>
<organism evidence="2 3">
    <name type="scientific">Acidipropionibacterium acidipropionici (strain ATCC 4875 / DSM 20272 / JCM 6432 / NBRC 12425 / NCIMB 8070 / 4)</name>
    <name type="common">Propionibacterium acidipropionici</name>
    <dbReference type="NCBI Taxonomy" id="1171373"/>
    <lineage>
        <taxon>Bacteria</taxon>
        <taxon>Bacillati</taxon>
        <taxon>Actinomycetota</taxon>
        <taxon>Actinomycetes</taxon>
        <taxon>Propionibacteriales</taxon>
        <taxon>Propionibacteriaceae</taxon>
        <taxon>Acidipropionibacterium</taxon>
    </lineage>
</organism>
<dbReference type="HOGENOM" id="CLU_101372_0_0_11"/>
<reference evidence="2 3" key="1">
    <citation type="journal article" date="2012" name="BMC Genomics">
        <title>The genome sequence of Propionibacterium acidipropionici provides insights into its biotechnological and industrial potential.</title>
        <authorList>
            <person name="Parizzi L.P."/>
            <person name="Grassi M.C."/>
            <person name="Llerena L.A."/>
            <person name="Carazzolle M.F."/>
            <person name="Queiroz V.L."/>
            <person name="Lunardi I."/>
            <person name="Zeidler A.F."/>
            <person name="Teixeira P.J."/>
            <person name="Mieczkowski P."/>
            <person name="Rincones J."/>
            <person name="Pereira G.A."/>
        </authorList>
    </citation>
    <scope>NUCLEOTIDE SEQUENCE [LARGE SCALE GENOMIC DNA]</scope>
    <source>
        <strain evidence="3">ATCC 4875 / DSM 20272 / JCM 6432 / NBRC 12425 / NCIMB 8070</strain>
    </source>
</reference>
<name>K7RJB1_ACIA4</name>
<dbReference type="KEGG" id="pbo:PACID_01430"/>
<gene>
    <name evidence="2" type="ordered locus">PACID_01430</name>
</gene>
<feature type="region of interest" description="Disordered" evidence="1">
    <location>
        <begin position="54"/>
        <end position="75"/>
    </location>
</feature>
<dbReference type="RefSeq" id="WP_015068911.1">
    <property type="nucleotide sequence ID" value="NC_019395.1"/>
</dbReference>
<dbReference type="eggNOG" id="COG1595">
    <property type="taxonomic scope" value="Bacteria"/>
</dbReference>
<sequence length="239" mass="26700">MSGFLVAALAVQWERECEFWEERGAGPELRDLPRRLRVDDDLAVRYLKAARAGEERAGRGQGGVTPDSEDPGGRAREDERFAAHALLQALLPLLCGLARRDRRADLDDYVAEAWIRIMTFPVTRTRKVCTNIALDCLHVISAGRRRSGREQARTIPDHGVDPWAEAAPGERARDLIDAASRMGIVNRSSRPVLMSVYAEGLGHDRTAQRYTMTPEAVRARCSRATRAMRRHASELAECL</sequence>
<dbReference type="InterPro" id="IPR013324">
    <property type="entry name" value="RNA_pol_sigma_r3/r4-like"/>
</dbReference>
<evidence type="ECO:0000256" key="1">
    <source>
        <dbReference type="SAM" id="MobiDB-lite"/>
    </source>
</evidence>
<dbReference type="AlphaFoldDB" id="K7RJB1"/>
<dbReference type="STRING" id="1171373.PACID_01430"/>